<name>A0ABD2YSJ2_9GENT</name>
<dbReference type="Proteomes" id="UP001630127">
    <property type="component" value="Unassembled WGS sequence"/>
</dbReference>
<accession>A0ABD2YSJ2</accession>
<dbReference type="AlphaFoldDB" id="A0ABD2YSJ2"/>
<reference evidence="2 3" key="1">
    <citation type="submission" date="2024-11" db="EMBL/GenBank/DDBJ databases">
        <title>A near-complete genome assembly of Cinchona calisaya.</title>
        <authorList>
            <person name="Lian D.C."/>
            <person name="Zhao X.W."/>
            <person name="Wei L."/>
        </authorList>
    </citation>
    <scope>NUCLEOTIDE SEQUENCE [LARGE SCALE GENOMIC DNA]</scope>
    <source>
        <tissue evidence="2">Nenye</tissue>
    </source>
</reference>
<dbReference type="InterPro" id="IPR055328">
    <property type="entry name" value="HEI10-like"/>
</dbReference>
<evidence type="ECO:0000256" key="1">
    <source>
        <dbReference type="SAM" id="MobiDB-lite"/>
    </source>
</evidence>
<feature type="compositionally biased region" description="Polar residues" evidence="1">
    <location>
        <begin position="52"/>
        <end position="72"/>
    </location>
</feature>
<dbReference type="PANTHER" id="PTHR47384">
    <property type="entry name" value="E3 UBIQUITIN-PROTEIN LIGASE CCNB1IP1 HOMOLOG"/>
    <property type="match status" value="1"/>
</dbReference>
<comment type="caution">
    <text evidence="2">The sequence shown here is derived from an EMBL/GenBank/DDBJ whole genome shotgun (WGS) entry which is preliminary data.</text>
</comment>
<organism evidence="2 3">
    <name type="scientific">Cinchona calisaya</name>
    <dbReference type="NCBI Taxonomy" id="153742"/>
    <lineage>
        <taxon>Eukaryota</taxon>
        <taxon>Viridiplantae</taxon>
        <taxon>Streptophyta</taxon>
        <taxon>Embryophyta</taxon>
        <taxon>Tracheophyta</taxon>
        <taxon>Spermatophyta</taxon>
        <taxon>Magnoliopsida</taxon>
        <taxon>eudicotyledons</taxon>
        <taxon>Gunneridae</taxon>
        <taxon>Pentapetalae</taxon>
        <taxon>asterids</taxon>
        <taxon>lamiids</taxon>
        <taxon>Gentianales</taxon>
        <taxon>Rubiaceae</taxon>
        <taxon>Cinchonoideae</taxon>
        <taxon>Cinchoneae</taxon>
        <taxon>Cinchona</taxon>
    </lineage>
</organism>
<evidence type="ECO:0000313" key="2">
    <source>
        <dbReference type="EMBL" id="KAL3508802.1"/>
    </source>
</evidence>
<gene>
    <name evidence="2" type="ORF">ACH5RR_028203</name>
</gene>
<dbReference type="PANTHER" id="PTHR47384:SF2">
    <property type="entry name" value="E3 UBIQUITIN-PROTEIN LIGASE CCNB1IP1 HOMOLOG"/>
    <property type="match status" value="1"/>
</dbReference>
<keyword evidence="3" id="KW-1185">Reference proteome</keyword>
<protein>
    <submittedName>
        <fullName evidence="2">Uncharacterized protein</fullName>
    </submittedName>
</protein>
<evidence type="ECO:0000313" key="3">
    <source>
        <dbReference type="Proteomes" id="UP001630127"/>
    </source>
</evidence>
<proteinExistence type="predicted"/>
<feature type="region of interest" description="Disordered" evidence="1">
    <location>
        <begin position="40"/>
        <end position="83"/>
    </location>
</feature>
<sequence length="129" mass="13841">MLSLGGNDQARRMPVRFSAMMLLAPSVIRCPLKDWSVLTPQTPGPREDIWTPTRQNSSNFGPFSIPSGSPAKQSAVPIDAGNRRAGGHPVFGVGAAAGASNPSMTLRNLILTPIKPPQLSRNRPHMFTL</sequence>
<dbReference type="EMBL" id="JBJUIK010000012">
    <property type="protein sequence ID" value="KAL3508802.1"/>
    <property type="molecule type" value="Genomic_DNA"/>
</dbReference>